<name>A0AAE1D8E4_9GAST</name>
<reference evidence="2" key="1">
    <citation type="journal article" date="2023" name="G3 (Bethesda)">
        <title>A reference genome for the long-term kleptoplast-retaining sea slug Elysia crispata morphotype clarki.</title>
        <authorList>
            <person name="Eastman K.E."/>
            <person name="Pendleton A.L."/>
            <person name="Shaikh M.A."/>
            <person name="Suttiyut T."/>
            <person name="Ogas R."/>
            <person name="Tomko P."/>
            <person name="Gavelis G."/>
            <person name="Widhalm J.R."/>
            <person name="Wisecaver J.H."/>
        </authorList>
    </citation>
    <scope>NUCLEOTIDE SEQUENCE</scope>
    <source>
        <strain evidence="2">ECLA1</strain>
    </source>
</reference>
<dbReference type="EMBL" id="JAWDGP010005039">
    <property type="protein sequence ID" value="KAK3760213.1"/>
    <property type="molecule type" value="Genomic_DNA"/>
</dbReference>
<comment type="caution">
    <text evidence="2">The sequence shown here is derived from an EMBL/GenBank/DDBJ whole genome shotgun (WGS) entry which is preliminary data.</text>
</comment>
<protein>
    <submittedName>
        <fullName evidence="2">Uncharacterized protein</fullName>
    </submittedName>
</protein>
<evidence type="ECO:0000313" key="2">
    <source>
        <dbReference type="EMBL" id="KAK3760213.1"/>
    </source>
</evidence>
<proteinExistence type="predicted"/>
<dbReference type="AlphaFoldDB" id="A0AAE1D8E4"/>
<dbReference type="Proteomes" id="UP001283361">
    <property type="component" value="Unassembled WGS sequence"/>
</dbReference>
<feature type="compositionally biased region" description="Polar residues" evidence="1">
    <location>
        <begin position="14"/>
        <end position="23"/>
    </location>
</feature>
<evidence type="ECO:0000256" key="1">
    <source>
        <dbReference type="SAM" id="MobiDB-lite"/>
    </source>
</evidence>
<evidence type="ECO:0000313" key="3">
    <source>
        <dbReference type="Proteomes" id="UP001283361"/>
    </source>
</evidence>
<gene>
    <name evidence="2" type="ORF">RRG08_015252</name>
</gene>
<keyword evidence="3" id="KW-1185">Reference proteome</keyword>
<sequence length="111" mass="12041">MPFRRKGFGGLTFRKQNSSGDAMGPKNTTFNFLFDNIAAKPFSKGFETLRESALARGNVEALRGFAPSNESFEGDEAPLDVEGGFAPFKVGKGFGGFARKSYQNPQRGGNH</sequence>
<organism evidence="2 3">
    <name type="scientific">Elysia crispata</name>
    <name type="common">lettuce slug</name>
    <dbReference type="NCBI Taxonomy" id="231223"/>
    <lineage>
        <taxon>Eukaryota</taxon>
        <taxon>Metazoa</taxon>
        <taxon>Spiralia</taxon>
        <taxon>Lophotrochozoa</taxon>
        <taxon>Mollusca</taxon>
        <taxon>Gastropoda</taxon>
        <taxon>Heterobranchia</taxon>
        <taxon>Euthyneura</taxon>
        <taxon>Panpulmonata</taxon>
        <taxon>Sacoglossa</taxon>
        <taxon>Placobranchoidea</taxon>
        <taxon>Plakobranchidae</taxon>
        <taxon>Elysia</taxon>
    </lineage>
</organism>
<feature type="region of interest" description="Disordered" evidence="1">
    <location>
        <begin position="1"/>
        <end position="23"/>
    </location>
</feature>
<accession>A0AAE1D8E4</accession>